<evidence type="ECO:0000313" key="4">
    <source>
        <dbReference type="EMBL" id="BCB95119.1"/>
    </source>
</evidence>
<accession>A0A7G1GYQ8</accession>
<keyword evidence="1 2" id="KW-0597">Phosphoprotein</keyword>
<feature type="domain" description="Response regulatory" evidence="3">
    <location>
        <begin position="5"/>
        <end position="123"/>
    </location>
</feature>
<proteinExistence type="predicted"/>
<name>A0A7G1GYQ8_9BACT</name>
<dbReference type="PROSITE" id="PS50110">
    <property type="entry name" value="RESPONSE_REGULATORY"/>
    <property type="match status" value="1"/>
</dbReference>
<dbReference type="InterPro" id="IPR050595">
    <property type="entry name" value="Bact_response_regulator"/>
</dbReference>
<dbReference type="Gene3D" id="3.40.50.2300">
    <property type="match status" value="1"/>
</dbReference>
<gene>
    <name evidence="4" type="ORF">JZK55_00410</name>
</gene>
<sequence>MAKNKVLVVDDMASVRRFIKFGLEKNHPNLEIHEAANGKEAQTMLEAEKYDLILCDWEMPLMSGMELLTWARNHPKLKEIPFIMVTAKNEKEHVIKALQAGVNSYVIKPFTIEGLIQKMAEVNRKFDRRQYERFDLSGEVVLQFRDLVSRGNLLDLSIGGFLCNVHRKSPVPMIFERLLCDIKLDNNHKVSGLEGFVVRIQAAEAFIDSEYIKVAVKLMDLEDKKARELKDLLSSVSQM</sequence>
<dbReference type="Proteomes" id="UP000516360">
    <property type="component" value="Chromosome"/>
</dbReference>
<dbReference type="SMART" id="SM00448">
    <property type="entry name" value="REC"/>
    <property type="match status" value="1"/>
</dbReference>
<evidence type="ECO:0000313" key="5">
    <source>
        <dbReference type="Proteomes" id="UP000516360"/>
    </source>
</evidence>
<keyword evidence="5" id="KW-1185">Reference proteome</keyword>
<dbReference type="RefSeq" id="WP_203472632.1">
    <property type="nucleotide sequence ID" value="NZ_AP022873.1"/>
</dbReference>
<dbReference type="InterPro" id="IPR001789">
    <property type="entry name" value="Sig_transdc_resp-reg_receiver"/>
</dbReference>
<protein>
    <recommendedName>
        <fullName evidence="3">Response regulatory domain-containing protein</fullName>
    </recommendedName>
</protein>
<evidence type="ECO:0000256" key="2">
    <source>
        <dbReference type="PROSITE-ProRule" id="PRU00169"/>
    </source>
</evidence>
<dbReference type="GO" id="GO:0000160">
    <property type="term" value="P:phosphorelay signal transduction system"/>
    <property type="evidence" value="ECO:0007669"/>
    <property type="project" value="InterPro"/>
</dbReference>
<dbReference type="EMBL" id="AP022873">
    <property type="protein sequence ID" value="BCB95119.1"/>
    <property type="molecule type" value="Genomic_DNA"/>
</dbReference>
<dbReference type="SUPFAM" id="SSF52172">
    <property type="entry name" value="CheY-like"/>
    <property type="match status" value="1"/>
</dbReference>
<evidence type="ECO:0000256" key="1">
    <source>
        <dbReference type="ARBA" id="ARBA00022553"/>
    </source>
</evidence>
<organism evidence="4 5">
    <name type="scientific">Dissulfurispira thermophila</name>
    <dbReference type="NCBI Taxonomy" id="2715679"/>
    <lineage>
        <taxon>Bacteria</taxon>
        <taxon>Pseudomonadati</taxon>
        <taxon>Nitrospirota</taxon>
        <taxon>Thermodesulfovibrionia</taxon>
        <taxon>Thermodesulfovibrionales</taxon>
        <taxon>Dissulfurispiraceae</taxon>
        <taxon>Dissulfurispira</taxon>
    </lineage>
</organism>
<dbReference type="GO" id="GO:0035438">
    <property type="term" value="F:cyclic-di-GMP binding"/>
    <property type="evidence" value="ECO:0007669"/>
    <property type="project" value="InterPro"/>
</dbReference>
<dbReference type="Pfam" id="PF07238">
    <property type="entry name" value="PilZ"/>
    <property type="match status" value="1"/>
</dbReference>
<dbReference type="SUPFAM" id="SSF141371">
    <property type="entry name" value="PilZ domain-like"/>
    <property type="match status" value="1"/>
</dbReference>
<feature type="modified residue" description="4-aspartylphosphate" evidence="2">
    <location>
        <position position="56"/>
    </location>
</feature>
<dbReference type="KEGG" id="dtp:JZK55_00410"/>
<reference evidence="4 5" key="1">
    <citation type="submission" date="2020-03" db="EMBL/GenBank/DDBJ databases">
        <title>Complete genome sequences of two sulfur-disproportionating bacterial strains T55J and Mzg5.</title>
        <authorList>
            <person name="Umezawa K."/>
            <person name="Kojima H."/>
            <person name="Kato Y."/>
            <person name="Fukui M."/>
        </authorList>
    </citation>
    <scope>NUCLEOTIDE SEQUENCE [LARGE SCALE GENOMIC DNA]</scope>
    <source>
        <strain evidence="4 5">T55J</strain>
    </source>
</reference>
<dbReference type="Pfam" id="PF00072">
    <property type="entry name" value="Response_reg"/>
    <property type="match status" value="1"/>
</dbReference>
<dbReference type="PANTHER" id="PTHR44591:SF25">
    <property type="entry name" value="CHEMOTAXIS TWO-COMPONENT RESPONSE REGULATOR"/>
    <property type="match status" value="1"/>
</dbReference>
<dbReference type="AlphaFoldDB" id="A0A7G1GYQ8"/>
<dbReference type="PANTHER" id="PTHR44591">
    <property type="entry name" value="STRESS RESPONSE REGULATOR PROTEIN 1"/>
    <property type="match status" value="1"/>
</dbReference>
<evidence type="ECO:0000259" key="3">
    <source>
        <dbReference type="PROSITE" id="PS50110"/>
    </source>
</evidence>
<dbReference type="InterPro" id="IPR009875">
    <property type="entry name" value="PilZ_domain"/>
</dbReference>
<dbReference type="InterPro" id="IPR011006">
    <property type="entry name" value="CheY-like_superfamily"/>
</dbReference>
<dbReference type="Gene3D" id="2.40.10.220">
    <property type="entry name" value="predicted glycosyltransferase like domains"/>
    <property type="match status" value="1"/>
</dbReference>